<name>A0A151IAF2_9HYME</name>
<dbReference type="EMBL" id="KQ978221">
    <property type="protein sequence ID" value="KYM96285.1"/>
    <property type="molecule type" value="Genomic_DNA"/>
</dbReference>
<evidence type="ECO:0000313" key="1">
    <source>
        <dbReference type="EMBL" id="KYM96285.1"/>
    </source>
</evidence>
<proteinExistence type="predicted"/>
<dbReference type="Proteomes" id="UP000078542">
    <property type="component" value="Unassembled WGS sequence"/>
</dbReference>
<dbReference type="AlphaFoldDB" id="A0A151IAF2"/>
<organism evidence="1 2">
    <name type="scientific">Cyphomyrmex costatus</name>
    <dbReference type="NCBI Taxonomy" id="456900"/>
    <lineage>
        <taxon>Eukaryota</taxon>
        <taxon>Metazoa</taxon>
        <taxon>Ecdysozoa</taxon>
        <taxon>Arthropoda</taxon>
        <taxon>Hexapoda</taxon>
        <taxon>Insecta</taxon>
        <taxon>Pterygota</taxon>
        <taxon>Neoptera</taxon>
        <taxon>Endopterygota</taxon>
        <taxon>Hymenoptera</taxon>
        <taxon>Apocrita</taxon>
        <taxon>Aculeata</taxon>
        <taxon>Formicoidea</taxon>
        <taxon>Formicidae</taxon>
        <taxon>Myrmicinae</taxon>
        <taxon>Cyphomyrmex</taxon>
    </lineage>
</organism>
<gene>
    <name evidence="1" type="ORF">ALC62_13057</name>
</gene>
<accession>A0A151IAF2</accession>
<sequence>MRPVGGMSTAFPISICQLQYKRVGYRRICRCSERLANRFTRAYMRHNFVSRRHQTGQNEMRRTGAGMVRDIFVKMNRKCWPESQQAVEESPTQIGVREVL</sequence>
<protein>
    <submittedName>
        <fullName evidence="1">Uncharacterized protein</fullName>
    </submittedName>
</protein>
<evidence type="ECO:0000313" key="2">
    <source>
        <dbReference type="Proteomes" id="UP000078542"/>
    </source>
</evidence>
<keyword evidence="2" id="KW-1185">Reference proteome</keyword>
<reference evidence="1 2" key="1">
    <citation type="submission" date="2016-03" db="EMBL/GenBank/DDBJ databases">
        <title>Cyphomyrmex costatus WGS genome.</title>
        <authorList>
            <person name="Nygaard S."/>
            <person name="Hu H."/>
            <person name="Boomsma J."/>
            <person name="Zhang G."/>
        </authorList>
    </citation>
    <scope>NUCLEOTIDE SEQUENCE [LARGE SCALE GENOMIC DNA]</scope>
    <source>
        <strain evidence="1">MS0001</strain>
        <tissue evidence="1">Whole body</tissue>
    </source>
</reference>